<gene>
    <name evidence="1" type="ORF">ACFFVB_05125</name>
</gene>
<dbReference type="RefSeq" id="WP_382381640.1">
    <property type="nucleotide sequence ID" value="NZ_JBHMEZ010000003.1"/>
</dbReference>
<proteinExistence type="predicted"/>
<sequence length="228" mass="25900">MKSKILITLLLLTSVTMLAGTIIYEDIPGSKKIKLSCTETDADIYINGKLLGKGALDIKVPDKGCTLVEVRKTGYLTEKIDFCNKKELPKPPSKYQFVLLKDEAFDVSIQSELANTDVTIKAVKGKDDSWKLLNQIVLSHFDVIEMNDKETGYIRTAWVVDSFDKSAIRTRFIVKESSSSPLVYKVKLVTEHTDRHEDGVVSERHFKEWSRILKKYESLVNEIQARVK</sequence>
<dbReference type="EMBL" id="JBHMEZ010000003">
    <property type="protein sequence ID" value="MFB9052455.1"/>
    <property type="molecule type" value="Genomic_DNA"/>
</dbReference>
<keyword evidence="2" id="KW-1185">Reference proteome</keyword>
<reference evidence="1 2" key="1">
    <citation type="submission" date="2024-09" db="EMBL/GenBank/DDBJ databases">
        <authorList>
            <person name="Sun Q."/>
            <person name="Mori K."/>
        </authorList>
    </citation>
    <scope>NUCLEOTIDE SEQUENCE [LARGE SCALE GENOMIC DNA]</scope>
    <source>
        <strain evidence="1 2">CECT 8286</strain>
    </source>
</reference>
<evidence type="ECO:0000313" key="2">
    <source>
        <dbReference type="Proteomes" id="UP001589605"/>
    </source>
</evidence>
<dbReference type="Proteomes" id="UP001589605">
    <property type="component" value="Unassembled WGS sequence"/>
</dbReference>
<evidence type="ECO:0008006" key="3">
    <source>
        <dbReference type="Google" id="ProtNLM"/>
    </source>
</evidence>
<comment type="caution">
    <text evidence="1">The sequence shown here is derived from an EMBL/GenBank/DDBJ whole genome shotgun (WGS) entry which is preliminary data.</text>
</comment>
<accession>A0ABV5EZ34</accession>
<name>A0ABV5EZ34_9FLAO</name>
<evidence type="ECO:0000313" key="1">
    <source>
        <dbReference type="EMBL" id="MFB9052455.1"/>
    </source>
</evidence>
<organism evidence="1 2">
    <name type="scientific">Formosa undariae</name>
    <dbReference type="NCBI Taxonomy" id="1325436"/>
    <lineage>
        <taxon>Bacteria</taxon>
        <taxon>Pseudomonadati</taxon>
        <taxon>Bacteroidota</taxon>
        <taxon>Flavobacteriia</taxon>
        <taxon>Flavobacteriales</taxon>
        <taxon>Flavobacteriaceae</taxon>
        <taxon>Formosa</taxon>
    </lineage>
</organism>
<protein>
    <recommendedName>
        <fullName evidence="3">PEGA domain-containing protein</fullName>
    </recommendedName>
</protein>